<evidence type="ECO:0000313" key="2">
    <source>
        <dbReference type="Proteomes" id="UP000034380"/>
    </source>
</evidence>
<dbReference type="AlphaFoldDB" id="A0A0G0YT60"/>
<proteinExistence type="predicted"/>
<organism evidence="1 2">
    <name type="scientific">Candidatus Yanofskybacteria bacterium GW2011_GWA1_41_6</name>
    <dbReference type="NCBI Taxonomy" id="1619020"/>
    <lineage>
        <taxon>Bacteria</taxon>
        <taxon>Candidatus Yanofskyibacteriota</taxon>
    </lineage>
</organism>
<evidence type="ECO:0000313" key="1">
    <source>
        <dbReference type="EMBL" id="KKS12836.1"/>
    </source>
</evidence>
<comment type="caution">
    <text evidence="1">The sequence shown here is derived from an EMBL/GenBank/DDBJ whole genome shotgun (WGS) entry which is preliminary data.</text>
</comment>
<name>A0A0G0YT60_9BACT</name>
<dbReference type="EMBL" id="LCBQ01000031">
    <property type="protein sequence ID" value="KKS12836.1"/>
    <property type="molecule type" value="Genomic_DNA"/>
</dbReference>
<dbReference type="Proteomes" id="UP000034380">
    <property type="component" value="Unassembled WGS sequence"/>
</dbReference>
<accession>A0A0G0YT60</accession>
<sequence>MALSKLEIDTERAEEIAHRMKEIIETTWLERPILNDESVKEFGVLNEEIKNMGIYVSYEYKLNLDNPSSPKMRVELIVWIPQNATV</sequence>
<protein>
    <submittedName>
        <fullName evidence="1">Uncharacterized protein</fullName>
    </submittedName>
</protein>
<reference evidence="1 2" key="1">
    <citation type="journal article" date="2015" name="Nature">
        <title>rRNA introns, odd ribosomes, and small enigmatic genomes across a large radiation of phyla.</title>
        <authorList>
            <person name="Brown C.T."/>
            <person name="Hug L.A."/>
            <person name="Thomas B.C."/>
            <person name="Sharon I."/>
            <person name="Castelle C.J."/>
            <person name="Singh A."/>
            <person name="Wilkins M.J."/>
            <person name="Williams K.H."/>
            <person name="Banfield J.F."/>
        </authorList>
    </citation>
    <scope>NUCLEOTIDE SEQUENCE [LARGE SCALE GENOMIC DNA]</scope>
</reference>
<gene>
    <name evidence="1" type="ORF">UU70_C0031G0006</name>
</gene>